<proteinExistence type="predicted"/>
<dbReference type="AlphaFoldDB" id="A0AB73GV67"/>
<dbReference type="Pfam" id="PF01431">
    <property type="entry name" value="Peptidase_M13"/>
    <property type="match status" value="1"/>
</dbReference>
<dbReference type="PROSITE" id="PS51885">
    <property type="entry name" value="NEPRILYSIN"/>
    <property type="match status" value="1"/>
</dbReference>
<dbReference type="GO" id="GO:0004222">
    <property type="term" value="F:metalloendopeptidase activity"/>
    <property type="evidence" value="ECO:0007669"/>
    <property type="project" value="InterPro"/>
</dbReference>
<sequence length="94" mass="10699">MHRHRRHCIQPHPEHALTIDGDRPERRFFPGFARNWREQIREQQQLVYLAPGPHAPGSLRATAVPSSMPSFAQASACKAGAPIVRAEKDRVVIW</sequence>
<dbReference type="SUPFAM" id="SSF55486">
    <property type="entry name" value="Metalloproteases ('zincins'), catalytic domain"/>
    <property type="match status" value="1"/>
</dbReference>
<feature type="domain" description="Peptidase M13 C-terminal" evidence="1">
    <location>
        <begin position="16"/>
        <end position="91"/>
    </location>
</feature>
<reference evidence="2" key="1">
    <citation type="submission" date="2020-08" db="EMBL/GenBank/DDBJ databases">
        <title>Studying the diversity of plant-associated saprophytic bacteria and their role in host health and plant-pathogen interactions.</title>
        <authorList>
            <person name="Potnis N."/>
        </authorList>
    </citation>
    <scope>NUCLEOTIDE SEQUENCE</scope>
    <source>
        <strain evidence="2">F21</strain>
    </source>
</reference>
<accession>A0AB73GV67</accession>
<name>A0AB73GV67_9XANT</name>
<gene>
    <name evidence="2" type="ORF">FHR65_001534</name>
</gene>
<comment type="caution">
    <text evidence="2">The sequence shown here is derived from an EMBL/GenBank/DDBJ whole genome shotgun (WGS) entry which is preliminary data.</text>
</comment>
<dbReference type="GO" id="GO:0006508">
    <property type="term" value="P:proteolysis"/>
    <property type="evidence" value="ECO:0007669"/>
    <property type="project" value="InterPro"/>
</dbReference>
<dbReference type="EMBL" id="JACIIQ010000004">
    <property type="protein sequence ID" value="MBB5669994.1"/>
    <property type="molecule type" value="Genomic_DNA"/>
</dbReference>
<evidence type="ECO:0000259" key="1">
    <source>
        <dbReference type="Pfam" id="PF01431"/>
    </source>
</evidence>
<dbReference type="Proteomes" id="UP000528595">
    <property type="component" value="Unassembled WGS sequence"/>
</dbReference>
<dbReference type="InterPro" id="IPR018497">
    <property type="entry name" value="Peptidase_M13_C"/>
</dbReference>
<organism evidence="2">
    <name type="scientific">Xanthomonas arboricola</name>
    <dbReference type="NCBI Taxonomy" id="56448"/>
    <lineage>
        <taxon>Bacteria</taxon>
        <taxon>Pseudomonadati</taxon>
        <taxon>Pseudomonadota</taxon>
        <taxon>Gammaproteobacteria</taxon>
        <taxon>Lysobacterales</taxon>
        <taxon>Lysobacteraceae</taxon>
        <taxon>Xanthomonas</taxon>
    </lineage>
</organism>
<dbReference type="InterPro" id="IPR000718">
    <property type="entry name" value="Peptidase_M13"/>
</dbReference>
<dbReference type="InterPro" id="IPR024079">
    <property type="entry name" value="MetalloPept_cat_dom_sf"/>
</dbReference>
<dbReference type="Gene3D" id="3.40.390.10">
    <property type="entry name" value="Collagenase (Catalytic Domain)"/>
    <property type="match status" value="1"/>
</dbReference>
<protein>
    <submittedName>
        <fullName evidence="2">Metalloendopeptidase</fullName>
    </submittedName>
</protein>
<evidence type="ECO:0000313" key="2">
    <source>
        <dbReference type="EMBL" id="MBB5669994.1"/>
    </source>
</evidence>